<dbReference type="GO" id="GO:0016747">
    <property type="term" value="F:acyltransferase activity, transferring groups other than amino-acyl groups"/>
    <property type="evidence" value="ECO:0007669"/>
    <property type="project" value="InterPro"/>
</dbReference>
<dbReference type="Proteomes" id="UP000033115">
    <property type="component" value="Chromosome"/>
</dbReference>
<dbReference type="EMBL" id="CP009933">
    <property type="protein sequence ID" value="AKA69667.1"/>
    <property type="molecule type" value="Genomic_DNA"/>
</dbReference>
<evidence type="ECO:0000313" key="3">
    <source>
        <dbReference type="Proteomes" id="UP000033115"/>
    </source>
</evidence>
<reference evidence="2 3" key="1">
    <citation type="journal article" date="2015" name="J. Biotechnol.">
        <title>Complete genome sequence of a malodorant-producing acetogen, Clostridium scatologenes ATCC 25775(T).</title>
        <authorList>
            <person name="Zhu Z."/>
            <person name="Guo T."/>
            <person name="Zheng H."/>
            <person name="Song T."/>
            <person name="Ouyang P."/>
            <person name="Xie J."/>
        </authorList>
    </citation>
    <scope>NUCLEOTIDE SEQUENCE [LARGE SCALE GENOMIC DNA]</scope>
    <source>
        <strain evidence="2 3">ATCC 25775</strain>
    </source>
</reference>
<keyword evidence="3" id="KW-1185">Reference proteome</keyword>
<keyword evidence="2" id="KW-0808">Transferase</keyword>
<dbReference type="STRING" id="1548.CSCA_2542"/>
<dbReference type="PANTHER" id="PTHR43792:SF1">
    <property type="entry name" value="N-ACETYLTRANSFERASE DOMAIN-CONTAINING PROTEIN"/>
    <property type="match status" value="1"/>
</dbReference>
<dbReference type="PANTHER" id="PTHR43792">
    <property type="entry name" value="GNAT FAMILY, PUTATIVE (AFU_ORTHOLOGUE AFUA_3G00765)-RELATED-RELATED"/>
    <property type="match status" value="1"/>
</dbReference>
<dbReference type="InterPro" id="IPR016181">
    <property type="entry name" value="Acyl_CoA_acyltransferase"/>
</dbReference>
<feature type="domain" description="N-acetyltransferase" evidence="1">
    <location>
        <begin position="25"/>
        <end position="188"/>
    </location>
</feature>
<dbReference type="Gene3D" id="3.40.630.30">
    <property type="match status" value="1"/>
</dbReference>
<dbReference type="HOGENOM" id="CLU_013985_3_1_9"/>
<dbReference type="Pfam" id="PF13302">
    <property type="entry name" value="Acetyltransf_3"/>
    <property type="match status" value="1"/>
</dbReference>
<sequence length="191" mass="21780">MNYINKIRKGMNIIMKKIFLSTERLAFSLWSEEDISDALELWGNPEVTKFITSNGKMSEKQICERLKKEIETYTNANVQYFPLYLVEANKNIGCCGLRPYDPKNNIFEMGIHLKQQYWGNGFAKEACSAIIEYSFNTLGVNALFAGHNPKNTASAGLLKKLGFVYTHDEFYPPTGLNHPSYLMTRQDNAGK</sequence>
<dbReference type="AlphaFoldDB" id="A0A0E3JNU9"/>
<dbReference type="SUPFAM" id="SSF55729">
    <property type="entry name" value="Acyl-CoA N-acyltransferases (Nat)"/>
    <property type="match status" value="1"/>
</dbReference>
<dbReference type="InterPro" id="IPR051531">
    <property type="entry name" value="N-acetyltransferase"/>
</dbReference>
<gene>
    <name evidence="2" type="ORF">CSCA_2542</name>
</gene>
<protein>
    <submittedName>
        <fullName evidence="2">Acetyltransferase, GNAT family</fullName>
    </submittedName>
</protein>
<evidence type="ECO:0000313" key="2">
    <source>
        <dbReference type="EMBL" id="AKA69667.1"/>
    </source>
</evidence>
<organism evidence="2 3">
    <name type="scientific">Clostridium scatologenes</name>
    <dbReference type="NCBI Taxonomy" id="1548"/>
    <lineage>
        <taxon>Bacteria</taxon>
        <taxon>Bacillati</taxon>
        <taxon>Bacillota</taxon>
        <taxon>Clostridia</taxon>
        <taxon>Eubacteriales</taxon>
        <taxon>Clostridiaceae</taxon>
        <taxon>Clostridium</taxon>
    </lineage>
</organism>
<dbReference type="KEGG" id="csq:CSCA_2542"/>
<evidence type="ECO:0000259" key="1">
    <source>
        <dbReference type="PROSITE" id="PS51186"/>
    </source>
</evidence>
<proteinExistence type="predicted"/>
<name>A0A0E3JNU9_CLOSL</name>
<dbReference type="PROSITE" id="PS51186">
    <property type="entry name" value="GNAT"/>
    <property type="match status" value="1"/>
</dbReference>
<dbReference type="InterPro" id="IPR000182">
    <property type="entry name" value="GNAT_dom"/>
</dbReference>
<accession>A0A0E3JNU9</accession>